<keyword evidence="7" id="KW-0809">Transit peptide</keyword>
<dbReference type="GO" id="GO:0009055">
    <property type="term" value="F:electron transfer activity"/>
    <property type="evidence" value="ECO:0007669"/>
    <property type="project" value="InterPro"/>
</dbReference>
<keyword evidence="4 12" id="KW-0812">Transmembrane</keyword>
<dbReference type="FunFam" id="1.20.1300.10:FF:000008">
    <property type="entry name" value="Succinate dehydrogenase cytochrome b560 subunit"/>
    <property type="match status" value="1"/>
</dbReference>
<dbReference type="OrthoDB" id="588261at2759"/>
<organism evidence="13 14">
    <name type="scientific">Lojkania enalia</name>
    <dbReference type="NCBI Taxonomy" id="147567"/>
    <lineage>
        <taxon>Eukaryota</taxon>
        <taxon>Fungi</taxon>
        <taxon>Dikarya</taxon>
        <taxon>Ascomycota</taxon>
        <taxon>Pezizomycotina</taxon>
        <taxon>Dothideomycetes</taxon>
        <taxon>Pleosporomycetidae</taxon>
        <taxon>Pleosporales</taxon>
        <taxon>Pleosporales incertae sedis</taxon>
        <taxon>Lojkania</taxon>
    </lineage>
</organism>
<dbReference type="PROSITE" id="PS01001">
    <property type="entry name" value="SDH_CYT_2"/>
    <property type="match status" value="1"/>
</dbReference>
<dbReference type="InterPro" id="IPR000701">
    <property type="entry name" value="SuccDH_FuR_B_TM-su"/>
</dbReference>
<reference evidence="14" key="1">
    <citation type="journal article" date="2020" name="Stud. Mycol.">
        <title>101 Dothideomycetes genomes: A test case for predicting lifestyles and emergence of pathogens.</title>
        <authorList>
            <person name="Haridas S."/>
            <person name="Albert R."/>
            <person name="Binder M."/>
            <person name="Bloem J."/>
            <person name="LaButti K."/>
            <person name="Salamov A."/>
            <person name="Andreopoulos B."/>
            <person name="Baker S."/>
            <person name="Barry K."/>
            <person name="Bills G."/>
            <person name="Bluhm B."/>
            <person name="Cannon C."/>
            <person name="Castanera R."/>
            <person name="Culley D."/>
            <person name="Daum C."/>
            <person name="Ezra D."/>
            <person name="Gonzalez J."/>
            <person name="Henrissat B."/>
            <person name="Kuo A."/>
            <person name="Liang C."/>
            <person name="Lipzen A."/>
            <person name="Lutzoni F."/>
            <person name="Magnuson J."/>
            <person name="Mondo S."/>
            <person name="Nolan M."/>
            <person name="Ohm R."/>
            <person name="Pangilinan J."/>
            <person name="Park H.-J."/>
            <person name="Ramirez L."/>
            <person name="Alfaro M."/>
            <person name="Sun H."/>
            <person name="Tritt A."/>
            <person name="Yoshinaga Y."/>
            <person name="Zwiers L.-H."/>
            <person name="Turgeon B."/>
            <person name="Goodwin S."/>
            <person name="Spatafora J."/>
            <person name="Crous P."/>
            <person name="Grigoriev I."/>
        </authorList>
    </citation>
    <scope>NUCLEOTIDE SEQUENCE [LARGE SCALE GENOMIC DNA]</scope>
    <source>
        <strain evidence="14">CBS 304.66</strain>
    </source>
</reference>
<dbReference type="EMBL" id="ML986582">
    <property type="protein sequence ID" value="KAF2269334.1"/>
    <property type="molecule type" value="Genomic_DNA"/>
</dbReference>
<dbReference type="NCBIfam" id="TIGR02970">
    <property type="entry name" value="succ_dehyd_cytB"/>
    <property type="match status" value="1"/>
</dbReference>
<evidence type="ECO:0000256" key="12">
    <source>
        <dbReference type="SAM" id="Phobius"/>
    </source>
</evidence>
<name>A0A9P4TQ63_9PLEO</name>
<evidence type="ECO:0000256" key="10">
    <source>
        <dbReference type="ARBA" id="ARBA00023128"/>
    </source>
</evidence>
<evidence type="ECO:0000256" key="4">
    <source>
        <dbReference type="ARBA" id="ARBA00022692"/>
    </source>
</evidence>
<dbReference type="GO" id="GO:0046872">
    <property type="term" value="F:metal ion binding"/>
    <property type="evidence" value="ECO:0007669"/>
    <property type="project" value="UniProtKB-KW"/>
</dbReference>
<dbReference type="GO" id="GO:0006121">
    <property type="term" value="P:mitochondrial electron transport, succinate to ubiquinone"/>
    <property type="evidence" value="ECO:0007669"/>
    <property type="project" value="TreeGrafter"/>
</dbReference>
<keyword evidence="5" id="KW-0479">Metal-binding</keyword>
<evidence type="ECO:0000313" key="14">
    <source>
        <dbReference type="Proteomes" id="UP000800093"/>
    </source>
</evidence>
<evidence type="ECO:0000256" key="5">
    <source>
        <dbReference type="ARBA" id="ARBA00022723"/>
    </source>
</evidence>
<proteinExistence type="inferred from homology"/>
<keyword evidence="9" id="KW-0408">Iron</keyword>
<keyword evidence="8 12" id="KW-1133">Transmembrane helix</keyword>
<feature type="transmembrane region" description="Helical" evidence="12">
    <location>
        <begin position="109"/>
        <end position="134"/>
    </location>
</feature>
<protein>
    <submittedName>
        <fullName evidence="13">Succinate dehydrogenase subunit C</fullName>
    </submittedName>
</protein>
<dbReference type="PANTHER" id="PTHR10978">
    <property type="entry name" value="SUCCINATE DEHYDROGENASE CYTOCHROME B560 SUBUNIT"/>
    <property type="match status" value="1"/>
</dbReference>
<dbReference type="CDD" id="cd03499">
    <property type="entry name" value="SQR_TypeC_SdhC"/>
    <property type="match status" value="1"/>
</dbReference>
<comment type="caution">
    <text evidence="13">The sequence shown here is derived from an EMBL/GenBank/DDBJ whole genome shotgun (WGS) entry which is preliminary data.</text>
</comment>
<evidence type="ECO:0000256" key="9">
    <source>
        <dbReference type="ARBA" id="ARBA00023004"/>
    </source>
</evidence>
<dbReference type="InterPro" id="IPR018495">
    <property type="entry name" value="Succ_DH_cyt_bsu_CS"/>
</dbReference>
<evidence type="ECO:0000256" key="11">
    <source>
        <dbReference type="ARBA" id="ARBA00023136"/>
    </source>
</evidence>
<dbReference type="Gene3D" id="1.20.1300.10">
    <property type="entry name" value="Fumarate reductase/succinate dehydrogenase, transmembrane subunit"/>
    <property type="match status" value="1"/>
</dbReference>
<gene>
    <name evidence="13" type="ORF">CC78DRAFT_529140</name>
</gene>
<evidence type="ECO:0000256" key="7">
    <source>
        <dbReference type="ARBA" id="ARBA00022946"/>
    </source>
</evidence>
<comment type="subcellular location">
    <subcellularLocation>
        <location evidence="1">Mitochondrion inner membrane</location>
        <topology evidence="1">Multi-pass membrane protein</topology>
    </subcellularLocation>
</comment>
<evidence type="ECO:0000256" key="3">
    <source>
        <dbReference type="ARBA" id="ARBA00022617"/>
    </source>
</evidence>
<dbReference type="AlphaFoldDB" id="A0A9P4TQ63"/>
<keyword evidence="6" id="KW-0999">Mitochondrion inner membrane</keyword>
<keyword evidence="14" id="KW-1185">Reference proteome</keyword>
<evidence type="ECO:0000256" key="1">
    <source>
        <dbReference type="ARBA" id="ARBA00004448"/>
    </source>
</evidence>
<dbReference type="GO" id="GO:0005743">
    <property type="term" value="C:mitochondrial inner membrane"/>
    <property type="evidence" value="ECO:0007669"/>
    <property type="project" value="UniProtKB-SubCell"/>
</dbReference>
<dbReference type="PROSITE" id="PS01000">
    <property type="entry name" value="SDH_CYT_1"/>
    <property type="match status" value="1"/>
</dbReference>
<accession>A0A9P4TQ63</accession>
<dbReference type="Pfam" id="PF01127">
    <property type="entry name" value="Sdh_cyt"/>
    <property type="match status" value="1"/>
</dbReference>
<comment type="similarity">
    <text evidence="2">Belongs to the cytochrome b560 family.</text>
</comment>
<dbReference type="InterPro" id="IPR014314">
    <property type="entry name" value="Succ_DH_cytb556"/>
</dbReference>
<sequence>MASQRIFQLGLRRAMAPRLTKLQPAGRMIQRRLAATEHVGQSEGQEILAKQRLQRPVSPHLSIYRPQITWYASSLHRITGVVLSGGLYLFGIAYLAAPTLGWHLETPSLVGAVAAWPVWAKVSAKLFVAFPFFFHSLNGIRHLTWDLGWGFKNKTVIQTGWAAVGLTVASALYYTFLA</sequence>
<dbReference type="PANTHER" id="PTHR10978:SF5">
    <property type="entry name" value="SUCCINATE DEHYDROGENASE CYTOCHROME B560 SUBUNIT, MITOCHONDRIAL"/>
    <property type="match status" value="1"/>
</dbReference>
<keyword evidence="10" id="KW-0496">Mitochondrion</keyword>
<evidence type="ECO:0000256" key="2">
    <source>
        <dbReference type="ARBA" id="ARBA00007244"/>
    </source>
</evidence>
<feature type="transmembrane region" description="Helical" evidence="12">
    <location>
        <begin position="75"/>
        <end position="97"/>
    </location>
</feature>
<dbReference type="GO" id="GO:0006099">
    <property type="term" value="P:tricarboxylic acid cycle"/>
    <property type="evidence" value="ECO:0007669"/>
    <property type="project" value="InterPro"/>
</dbReference>
<dbReference type="Proteomes" id="UP000800093">
    <property type="component" value="Unassembled WGS sequence"/>
</dbReference>
<evidence type="ECO:0000256" key="6">
    <source>
        <dbReference type="ARBA" id="ARBA00022792"/>
    </source>
</evidence>
<keyword evidence="3" id="KW-0349">Heme</keyword>
<feature type="transmembrane region" description="Helical" evidence="12">
    <location>
        <begin position="155"/>
        <end position="176"/>
    </location>
</feature>
<evidence type="ECO:0000256" key="8">
    <source>
        <dbReference type="ARBA" id="ARBA00022989"/>
    </source>
</evidence>
<dbReference type="SUPFAM" id="SSF81343">
    <property type="entry name" value="Fumarate reductase respiratory complex transmembrane subunits"/>
    <property type="match status" value="1"/>
</dbReference>
<dbReference type="InterPro" id="IPR034804">
    <property type="entry name" value="SQR/QFR_C/D"/>
</dbReference>
<keyword evidence="11 12" id="KW-0472">Membrane</keyword>
<evidence type="ECO:0000313" key="13">
    <source>
        <dbReference type="EMBL" id="KAF2269334.1"/>
    </source>
</evidence>